<evidence type="ECO:0000313" key="4">
    <source>
        <dbReference type="EMBL" id="MBO1434430.1"/>
    </source>
</evidence>
<dbReference type="EMBL" id="JAGEPA010000001">
    <property type="protein sequence ID" value="MBO1434430.1"/>
    <property type="molecule type" value="Genomic_DNA"/>
</dbReference>
<sequence length="219" mass="23460">MSVSTPGRVAHGPRLGFALAGAATAALLVASRLSPALALTDEDWDSCARAAEFSSDRPIQGCTAVIKAGERILGQLVAAYNNRGLAFRSNGEIDRAIADYDQAIRLMPDYHVAINNRGVALMAKGEFDRAIADFDRAIQLKPDYLAAFAARAAAYSRKGLFDRAIADLDVLIKADPRNAALIHERATMKAKIGDRVGAEADIRRAEALTSGGTPPERRR</sequence>
<accession>A0ABS3MSH6</accession>
<dbReference type="PROSITE" id="PS50293">
    <property type="entry name" value="TPR_REGION"/>
    <property type="match status" value="2"/>
</dbReference>
<comment type="caution">
    <text evidence="4">The sequence shown here is derived from an EMBL/GenBank/DDBJ whole genome shotgun (WGS) entry which is preliminary data.</text>
</comment>
<reference evidence="4" key="1">
    <citation type="journal article" date="2021" name="Int. J. Syst. Evol. Microbiol.">
        <title>Bradyrhizobium septentrionale sp. nov. (sv. septentrionale) and Bradyrhizobium quebecense sp. nov. (sv. septentrionale) associated with legumes native to Canada possess rearranged symbiosis genes and numerous insertion sequences.</title>
        <authorList>
            <person name="Bromfield E.S.P."/>
            <person name="Cloutier S."/>
        </authorList>
    </citation>
    <scope>NUCLEOTIDE SEQUENCE</scope>
    <source>
        <strain evidence="4">12S5</strain>
    </source>
</reference>
<protein>
    <submittedName>
        <fullName evidence="4">Tetratricopeptide repeat protein</fullName>
    </submittedName>
</protein>
<dbReference type="InterPro" id="IPR019734">
    <property type="entry name" value="TPR_rpt"/>
</dbReference>
<dbReference type="PANTHER" id="PTHR44858:SF1">
    <property type="entry name" value="UDP-N-ACETYLGLUCOSAMINE--PEPTIDE N-ACETYLGLUCOSAMINYLTRANSFERASE SPINDLY-RELATED"/>
    <property type="match status" value="1"/>
</dbReference>
<dbReference type="InterPro" id="IPR050498">
    <property type="entry name" value="Ycf3"/>
</dbReference>
<organism evidence="4 5">
    <name type="scientific">Bradyrhizobium quebecense</name>
    <dbReference type="NCBI Taxonomy" id="2748629"/>
    <lineage>
        <taxon>Bacteria</taxon>
        <taxon>Pseudomonadati</taxon>
        <taxon>Pseudomonadota</taxon>
        <taxon>Alphaproteobacteria</taxon>
        <taxon>Hyphomicrobiales</taxon>
        <taxon>Nitrobacteraceae</taxon>
        <taxon>Bradyrhizobium</taxon>
    </lineage>
</organism>
<keyword evidence="1" id="KW-0677">Repeat</keyword>
<dbReference type="SMART" id="SM00028">
    <property type="entry name" value="TPR"/>
    <property type="match status" value="3"/>
</dbReference>
<dbReference type="Proteomes" id="UP000692816">
    <property type="component" value="Unassembled WGS sequence"/>
</dbReference>
<feature type="repeat" description="TPR" evidence="3">
    <location>
        <begin position="77"/>
        <end position="110"/>
    </location>
</feature>
<name>A0ABS3MSH6_9BRAD</name>
<dbReference type="Gene3D" id="1.25.40.10">
    <property type="entry name" value="Tetratricopeptide repeat domain"/>
    <property type="match status" value="2"/>
</dbReference>
<dbReference type="PROSITE" id="PS50005">
    <property type="entry name" value="TPR"/>
    <property type="match status" value="2"/>
</dbReference>
<dbReference type="InterPro" id="IPR011990">
    <property type="entry name" value="TPR-like_helical_dom_sf"/>
</dbReference>
<keyword evidence="5" id="KW-1185">Reference proteome</keyword>
<feature type="repeat" description="TPR" evidence="3">
    <location>
        <begin position="111"/>
        <end position="144"/>
    </location>
</feature>
<proteinExistence type="predicted"/>
<keyword evidence="2 3" id="KW-0802">TPR repeat</keyword>
<evidence type="ECO:0000256" key="1">
    <source>
        <dbReference type="ARBA" id="ARBA00022737"/>
    </source>
</evidence>
<evidence type="ECO:0000256" key="3">
    <source>
        <dbReference type="PROSITE-ProRule" id="PRU00339"/>
    </source>
</evidence>
<dbReference type="SUPFAM" id="SSF48452">
    <property type="entry name" value="TPR-like"/>
    <property type="match status" value="1"/>
</dbReference>
<evidence type="ECO:0000313" key="5">
    <source>
        <dbReference type="Proteomes" id="UP000692816"/>
    </source>
</evidence>
<gene>
    <name evidence="4" type="ORF">J4P68_34755</name>
</gene>
<dbReference type="PANTHER" id="PTHR44858">
    <property type="entry name" value="TETRATRICOPEPTIDE REPEAT PROTEIN 6"/>
    <property type="match status" value="1"/>
</dbReference>
<evidence type="ECO:0000256" key="2">
    <source>
        <dbReference type="ARBA" id="ARBA00022803"/>
    </source>
</evidence>
<dbReference type="Pfam" id="PF00515">
    <property type="entry name" value="TPR_1"/>
    <property type="match status" value="2"/>
</dbReference>